<dbReference type="Pfam" id="PF00872">
    <property type="entry name" value="Transposase_mut"/>
    <property type="match status" value="1"/>
</dbReference>
<evidence type="ECO:0000256" key="3">
    <source>
        <dbReference type="ARBA" id="ARBA00022578"/>
    </source>
</evidence>
<comment type="similarity">
    <text evidence="2 6">Belongs to the transposase mutator family.</text>
</comment>
<evidence type="ECO:0000256" key="6">
    <source>
        <dbReference type="RuleBase" id="RU365089"/>
    </source>
</evidence>
<organism evidence="7 8">
    <name type="scientific">Bariatricus massiliensis</name>
    <dbReference type="NCBI Taxonomy" id="1745713"/>
    <lineage>
        <taxon>Bacteria</taxon>
        <taxon>Bacillati</taxon>
        <taxon>Bacillota</taxon>
        <taxon>Clostridia</taxon>
        <taxon>Lachnospirales</taxon>
        <taxon>Lachnospiraceae</taxon>
        <taxon>Bariatricus</taxon>
    </lineage>
</organism>
<evidence type="ECO:0000256" key="5">
    <source>
        <dbReference type="ARBA" id="ARBA00023172"/>
    </source>
</evidence>
<dbReference type="RefSeq" id="WP_066737827.1">
    <property type="nucleotide sequence ID" value="NZ_JAJCIQ010000018.1"/>
</dbReference>
<keyword evidence="3 6" id="KW-0815">Transposition</keyword>
<dbReference type="EMBL" id="JAJCIS010000018">
    <property type="protein sequence ID" value="MCB7389035.1"/>
    <property type="molecule type" value="Genomic_DNA"/>
</dbReference>
<keyword evidence="5 6" id="KW-0233">DNA recombination</keyword>
<evidence type="ECO:0000313" key="7">
    <source>
        <dbReference type="EMBL" id="MCB7389035.1"/>
    </source>
</evidence>
<evidence type="ECO:0000256" key="1">
    <source>
        <dbReference type="ARBA" id="ARBA00002190"/>
    </source>
</evidence>
<reference evidence="7 8" key="1">
    <citation type="submission" date="2021-10" db="EMBL/GenBank/DDBJ databases">
        <title>Collection of gut derived symbiotic bacterial strains cultured from healthy donors.</title>
        <authorList>
            <person name="Lin H."/>
            <person name="Littmann E."/>
            <person name="Kohout C."/>
            <person name="Pamer E.G."/>
        </authorList>
    </citation>
    <scope>NUCLEOTIDE SEQUENCE [LARGE SCALE GENOMIC DNA]</scope>
    <source>
        <strain evidence="7 8">DFI.1.165</strain>
    </source>
</reference>
<gene>
    <name evidence="7" type="ORF">LIZ65_17245</name>
</gene>
<evidence type="ECO:0000256" key="2">
    <source>
        <dbReference type="ARBA" id="ARBA00010961"/>
    </source>
</evidence>
<keyword evidence="4 6" id="KW-0238">DNA-binding</keyword>
<keyword evidence="8" id="KW-1185">Reference proteome</keyword>
<protein>
    <recommendedName>
        <fullName evidence="6">Mutator family transposase</fullName>
    </recommendedName>
</protein>
<accession>A0ABS8DKZ2</accession>
<comment type="function">
    <text evidence="1 6">Required for the transposition of the insertion element.</text>
</comment>
<dbReference type="PANTHER" id="PTHR33217">
    <property type="entry name" value="TRANSPOSASE FOR INSERTION SEQUENCE ELEMENT IS1081"/>
    <property type="match status" value="1"/>
</dbReference>
<comment type="caution">
    <text evidence="7">The sequence shown here is derived from an EMBL/GenBank/DDBJ whole genome shotgun (WGS) entry which is preliminary data.</text>
</comment>
<evidence type="ECO:0000256" key="4">
    <source>
        <dbReference type="ARBA" id="ARBA00023125"/>
    </source>
</evidence>
<sequence>MSQKTNSPETMLAQLLVETFSPTSIQDVHLIMRRLFSAVLEKMAEDEMNRFLANSPGNYRNGSTARTVRSVYGELSLSLPRDRFSQFHSTILPSHRRTLPEISSKVKGLHALGCSRRLTSAIIKELYCCSLSYQAVSDILNEDSKQPVQNH</sequence>
<proteinExistence type="inferred from homology"/>
<dbReference type="InterPro" id="IPR001207">
    <property type="entry name" value="Transposase_mutator"/>
</dbReference>
<keyword evidence="6" id="KW-0814">Transposable element</keyword>
<name>A0ABS8DKZ2_9FIRM</name>
<evidence type="ECO:0000313" key="8">
    <source>
        <dbReference type="Proteomes" id="UP001299546"/>
    </source>
</evidence>
<dbReference type="PANTHER" id="PTHR33217:SF8">
    <property type="entry name" value="MUTATOR FAMILY TRANSPOSASE"/>
    <property type="match status" value="1"/>
</dbReference>
<dbReference type="Proteomes" id="UP001299546">
    <property type="component" value="Unassembled WGS sequence"/>
</dbReference>